<dbReference type="GeneID" id="70907381"/>
<protein>
    <submittedName>
        <fullName evidence="9">Ethidium bromide-methyl viologen resistance protein EmrE</fullName>
    </submittedName>
</protein>
<keyword evidence="3" id="KW-1003">Cell membrane</keyword>
<dbReference type="KEGG" id="bgj:AWC36_11285"/>
<reference evidence="10" key="1">
    <citation type="submission" date="2015-01" db="EMBL/GenBank/DDBJ databases">
        <authorList>
            <person name="Paterson Steve"/>
        </authorList>
    </citation>
    <scope>NUCLEOTIDE SEQUENCE [LARGE SCALE GENOMIC DNA]</scope>
    <source>
        <strain evidence="10">OBR1</strain>
    </source>
</reference>
<organism evidence="9 10">
    <name type="scientific">Brenneria goodwinii</name>
    <dbReference type="NCBI Taxonomy" id="1109412"/>
    <lineage>
        <taxon>Bacteria</taxon>
        <taxon>Pseudomonadati</taxon>
        <taxon>Pseudomonadota</taxon>
        <taxon>Gammaproteobacteria</taxon>
        <taxon>Enterobacterales</taxon>
        <taxon>Pectobacteriaceae</taxon>
        <taxon>Brenneria</taxon>
    </lineage>
</organism>
<name>A0A0G4K2W8_9GAMM</name>
<evidence type="ECO:0000256" key="6">
    <source>
        <dbReference type="ARBA" id="ARBA00023136"/>
    </source>
</evidence>
<evidence type="ECO:0000256" key="1">
    <source>
        <dbReference type="ARBA" id="ARBA00004651"/>
    </source>
</evidence>
<dbReference type="PANTHER" id="PTHR30561:SF1">
    <property type="entry name" value="MULTIDRUG TRANSPORTER EMRE"/>
    <property type="match status" value="1"/>
</dbReference>
<dbReference type="STRING" id="1109412.BN1221_05006"/>
<keyword evidence="4 8" id="KW-0812">Transmembrane</keyword>
<proteinExistence type="inferred from homology"/>
<evidence type="ECO:0000256" key="5">
    <source>
        <dbReference type="ARBA" id="ARBA00022989"/>
    </source>
</evidence>
<keyword evidence="6" id="KW-0472">Membrane</keyword>
<dbReference type="Pfam" id="PF00893">
    <property type="entry name" value="Multi_Drug_Res"/>
    <property type="match status" value="1"/>
</dbReference>
<evidence type="ECO:0000256" key="7">
    <source>
        <dbReference type="ARBA" id="ARBA00038032"/>
    </source>
</evidence>
<gene>
    <name evidence="9" type="ORF">BN1221_05006</name>
</gene>
<evidence type="ECO:0000256" key="3">
    <source>
        <dbReference type="ARBA" id="ARBA00022475"/>
    </source>
</evidence>
<evidence type="ECO:0000256" key="4">
    <source>
        <dbReference type="ARBA" id="ARBA00022692"/>
    </source>
</evidence>
<dbReference type="OrthoDB" id="9808638at2"/>
<dbReference type="RefSeq" id="WP_082153107.1">
    <property type="nucleotide sequence ID" value="NZ_CGIG01000001.1"/>
</dbReference>
<evidence type="ECO:0000313" key="10">
    <source>
        <dbReference type="Proteomes" id="UP000044377"/>
    </source>
</evidence>
<dbReference type="InterPro" id="IPR000390">
    <property type="entry name" value="Small_drug/metabolite_transptr"/>
</dbReference>
<keyword evidence="2" id="KW-0813">Transport</keyword>
<dbReference type="SUPFAM" id="SSF103481">
    <property type="entry name" value="Multidrug resistance efflux transporter EmrE"/>
    <property type="match status" value="1"/>
</dbReference>
<comment type="subcellular location">
    <subcellularLocation>
        <location evidence="1 8">Cell membrane</location>
        <topology evidence="1 8">Multi-pass membrane protein</topology>
    </subcellularLocation>
</comment>
<dbReference type="GO" id="GO:0005886">
    <property type="term" value="C:plasma membrane"/>
    <property type="evidence" value="ECO:0007669"/>
    <property type="project" value="UniProtKB-SubCell"/>
</dbReference>
<dbReference type="InterPro" id="IPR045324">
    <property type="entry name" value="Small_multidrug_res"/>
</dbReference>
<dbReference type="EMBL" id="CGIG01000001">
    <property type="protein sequence ID" value="CPR21650.1"/>
    <property type="molecule type" value="Genomic_DNA"/>
</dbReference>
<keyword evidence="5" id="KW-1133">Transmembrane helix</keyword>
<sequence length="109" mass="11869">MTTFLMSTFWLFIAVLLEVTGTSLLLKTRNFSKTIPSLLAVGSYLLCFYALAQAMSLISPGLAYALWCGLGIIFIAFSGFIFYQQKPDNFGVIGLGFIVAGCVTMGVFQ</sequence>
<accession>A0A0G4K2W8</accession>
<dbReference type="Gene3D" id="1.10.3730.20">
    <property type="match status" value="1"/>
</dbReference>
<dbReference type="Proteomes" id="UP000044377">
    <property type="component" value="Unassembled WGS sequence"/>
</dbReference>
<dbReference type="PANTHER" id="PTHR30561">
    <property type="entry name" value="SMR FAMILY PROTON-DEPENDENT DRUG EFFLUX TRANSPORTER SUGE"/>
    <property type="match status" value="1"/>
</dbReference>
<evidence type="ECO:0000256" key="2">
    <source>
        <dbReference type="ARBA" id="ARBA00022448"/>
    </source>
</evidence>
<comment type="similarity">
    <text evidence="7 8">Belongs to the drug/metabolite transporter (DMT) superfamily. Small multidrug resistance (SMR) (TC 2.A.7.1) family.</text>
</comment>
<dbReference type="GO" id="GO:0022857">
    <property type="term" value="F:transmembrane transporter activity"/>
    <property type="evidence" value="ECO:0007669"/>
    <property type="project" value="InterPro"/>
</dbReference>
<evidence type="ECO:0000313" key="9">
    <source>
        <dbReference type="EMBL" id="CPR21650.1"/>
    </source>
</evidence>
<dbReference type="InterPro" id="IPR037185">
    <property type="entry name" value="EmrE-like"/>
</dbReference>
<keyword evidence="10" id="KW-1185">Reference proteome</keyword>
<evidence type="ECO:0000256" key="8">
    <source>
        <dbReference type="RuleBase" id="RU003942"/>
    </source>
</evidence>
<dbReference type="AlphaFoldDB" id="A0A0G4K2W8"/>